<dbReference type="InterPro" id="IPR026960">
    <property type="entry name" value="RVT-Znf"/>
</dbReference>
<dbReference type="CDD" id="cd06222">
    <property type="entry name" value="RNase_H_like"/>
    <property type="match status" value="1"/>
</dbReference>
<reference evidence="3 4" key="1">
    <citation type="submission" date="2023-03" db="EMBL/GenBank/DDBJ databases">
        <title>WGS of Gossypium arboreum.</title>
        <authorList>
            <person name="Yu D."/>
        </authorList>
    </citation>
    <scope>NUCLEOTIDE SEQUENCE [LARGE SCALE GENOMIC DNA]</scope>
    <source>
        <tissue evidence="3">Leaf</tissue>
    </source>
</reference>
<comment type="caution">
    <text evidence="3">The sequence shown here is derived from an EMBL/GenBank/DDBJ whole genome shotgun (WGS) entry which is preliminary data.</text>
</comment>
<dbReference type="EMBL" id="JARKNE010000009">
    <property type="protein sequence ID" value="KAK5802614.1"/>
    <property type="molecule type" value="Genomic_DNA"/>
</dbReference>
<dbReference type="PANTHER" id="PTHR47723">
    <property type="entry name" value="OS05G0353850 PROTEIN"/>
    <property type="match status" value="1"/>
</dbReference>
<dbReference type="InterPro" id="IPR053151">
    <property type="entry name" value="RNase_H-like"/>
</dbReference>
<feature type="domain" description="Reverse transcriptase zinc-binding" evidence="2">
    <location>
        <begin position="6"/>
        <end position="61"/>
    </location>
</feature>
<dbReference type="InterPro" id="IPR036397">
    <property type="entry name" value="RNaseH_sf"/>
</dbReference>
<dbReference type="Gene3D" id="3.30.420.10">
    <property type="entry name" value="Ribonuclease H-like superfamily/Ribonuclease H"/>
    <property type="match status" value="1"/>
</dbReference>
<name>A0ABR0NQ13_GOSAR</name>
<evidence type="ECO:0000259" key="2">
    <source>
        <dbReference type="Pfam" id="PF13966"/>
    </source>
</evidence>
<dbReference type="Pfam" id="PF13456">
    <property type="entry name" value="RVT_3"/>
    <property type="match status" value="1"/>
</dbReference>
<dbReference type="InterPro" id="IPR002156">
    <property type="entry name" value="RNaseH_domain"/>
</dbReference>
<evidence type="ECO:0000313" key="4">
    <source>
        <dbReference type="Proteomes" id="UP001358586"/>
    </source>
</evidence>
<dbReference type="PANTHER" id="PTHR47723:SF24">
    <property type="entry name" value="RNASE H TYPE-1 DOMAIN-CONTAINING PROTEIN"/>
    <property type="match status" value="1"/>
</dbReference>
<dbReference type="InterPro" id="IPR012337">
    <property type="entry name" value="RNaseH-like_sf"/>
</dbReference>
<dbReference type="Pfam" id="PF13966">
    <property type="entry name" value="zf-RVT"/>
    <property type="match status" value="1"/>
</dbReference>
<organism evidence="3 4">
    <name type="scientific">Gossypium arboreum</name>
    <name type="common">Tree cotton</name>
    <name type="synonym">Gossypium nanking</name>
    <dbReference type="NCBI Taxonomy" id="29729"/>
    <lineage>
        <taxon>Eukaryota</taxon>
        <taxon>Viridiplantae</taxon>
        <taxon>Streptophyta</taxon>
        <taxon>Embryophyta</taxon>
        <taxon>Tracheophyta</taxon>
        <taxon>Spermatophyta</taxon>
        <taxon>Magnoliopsida</taxon>
        <taxon>eudicotyledons</taxon>
        <taxon>Gunneridae</taxon>
        <taxon>Pentapetalae</taxon>
        <taxon>rosids</taxon>
        <taxon>malvids</taxon>
        <taxon>Malvales</taxon>
        <taxon>Malvaceae</taxon>
        <taxon>Malvoideae</taxon>
        <taxon>Gossypium</taxon>
    </lineage>
</organism>
<proteinExistence type="predicted"/>
<dbReference type="InterPro" id="IPR044730">
    <property type="entry name" value="RNase_H-like_dom_plant"/>
</dbReference>
<feature type="domain" description="RNase H type-1" evidence="1">
    <location>
        <begin position="141"/>
        <end position="220"/>
    </location>
</feature>
<evidence type="ECO:0000313" key="3">
    <source>
        <dbReference type="EMBL" id="KAK5802614.1"/>
    </source>
</evidence>
<dbReference type="SUPFAM" id="SSF53098">
    <property type="entry name" value="Ribonuclease H-like"/>
    <property type="match status" value="1"/>
</dbReference>
<dbReference type="Proteomes" id="UP001358586">
    <property type="component" value="Chromosome 9"/>
</dbReference>
<accession>A0ABR0NQ13</accession>
<keyword evidence="4" id="KW-1185">Reference proteome</keyword>
<protein>
    <recommendedName>
        <fullName evidence="5">RNase H type-1 domain-containing protein</fullName>
    </recommendedName>
</protein>
<evidence type="ECO:0000259" key="1">
    <source>
        <dbReference type="Pfam" id="PF13456"/>
    </source>
</evidence>
<gene>
    <name evidence="3" type="ORF">PVK06_030221</name>
</gene>
<sequence length="238" mass="27533">MTAGKFSIRESYKYICCTSTLDQLKDDETIWKMKVPQRVKTFLWMPVRNKILTNAEHVRRGQIIVDGGDWKALFSIVTWFIWKNRNEFIFTSASRSSHELITLTFAWTKSCGYSTKLTQLVCSFRTDKKWQRLKVGWVKINVDGSVMTNYTKAAVGGVVLDWNGKWLIGFNMVTGMDKIFRIEARAIVEGMKLAWLNGYKQVEINCDNAMLTETICNGFASISNIEEVRLIHEWCKKD</sequence>
<evidence type="ECO:0008006" key="5">
    <source>
        <dbReference type="Google" id="ProtNLM"/>
    </source>
</evidence>